<name>A0ABN8R427_9CNID</name>
<evidence type="ECO:0000313" key="2">
    <source>
        <dbReference type="Proteomes" id="UP001159427"/>
    </source>
</evidence>
<organism evidence="1 2">
    <name type="scientific">Porites evermanni</name>
    <dbReference type="NCBI Taxonomy" id="104178"/>
    <lineage>
        <taxon>Eukaryota</taxon>
        <taxon>Metazoa</taxon>
        <taxon>Cnidaria</taxon>
        <taxon>Anthozoa</taxon>
        <taxon>Hexacorallia</taxon>
        <taxon>Scleractinia</taxon>
        <taxon>Fungiina</taxon>
        <taxon>Poritidae</taxon>
        <taxon>Porites</taxon>
    </lineage>
</organism>
<sequence length="98" mass="11113">MAKIVVITPVKEPTEWLLQMVAAKKDGFIHICVDPKDLNKALKGLHHPMTTVEDDASQKEPNCVWQILSRAYTNQKHGNEDEYQFDILFSAISPNTYG</sequence>
<dbReference type="EMBL" id="CALNXI010001647">
    <property type="protein sequence ID" value="CAH3174107.1"/>
    <property type="molecule type" value="Genomic_DNA"/>
</dbReference>
<dbReference type="Gene3D" id="3.10.10.10">
    <property type="entry name" value="HIV Type 1 Reverse Transcriptase, subunit A, domain 1"/>
    <property type="match status" value="1"/>
</dbReference>
<comment type="caution">
    <text evidence="1">The sequence shown here is derived from an EMBL/GenBank/DDBJ whole genome shotgun (WGS) entry which is preliminary data.</text>
</comment>
<gene>
    <name evidence="1" type="ORF">PEVE_00009365</name>
</gene>
<reference evidence="1 2" key="1">
    <citation type="submission" date="2022-05" db="EMBL/GenBank/DDBJ databases">
        <authorList>
            <consortium name="Genoscope - CEA"/>
            <person name="William W."/>
        </authorList>
    </citation>
    <scope>NUCLEOTIDE SEQUENCE [LARGE SCALE GENOMIC DNA]</scope>
</reference>
<evidence type="ECO:0000313" key="1">
    <source>
        <dbReference type="EMBL" id="CAH3174107.1"/>
    </source>
</evidence>
<dbReference type="Proteomes" id="UP001159427">
    <property type="component" value="Unassembled WGS sequence"/>
</dbReference>
<keyword evidence="2" id="KW-1185">Reference proteome</keyword>
<accession>A0ABN8R427</accession>
<protein>
    <submittedName>
        <fullName evidence="1">Uncharacterized protein</fullName>
    </submittedName>
</protein>
<proteinExistence type="predicted"/>